<dbReference type="Proteomes" id="UP000299102">
    <property type="component" value="Unassembled WGS sequence"/>
</dbReference>
<reference evidence="2 3" key="1">
    <citation type="journal article" date="2019" name="Commun. Biol.">
        <title>The bagworm genome reveals a unique fibroin gene that provides high tensile strength.</title>
        <authorList>
            <person name="Kono N."/>
            <person name="Nakamura H."/>
            <person name="Ohtoshi R."/>
            <person name="Tomita M."/>
            <person name="Numata K."/>
            <person name="Arakawa K."/>
        </authorList>
    </citation>
    <scope>NUCLEOTIDE SEQUENCE [LARGE SCALE GENOMIC DNA]</scope>
</reference>
<feature type="transmembrane region" description="Helical" evidence="1">
    <location>
        <begin position="80"/>
        <end position="104"/>
    </location>
</feature>
<keyword evidence="1" id="KW-1133">Transmembrane helix</keyword>
<dbReference type="EMBL" id="BGZK01000331">
    <property type="protein sequence ID" value="GBP37258.1"/>
    <property type="molecule type" value="Genomic_DNA"/>
</dbReference>
<dbReference type="AlphaFoldDB" id="A0A4C1VDQ5"/>
<evidence type="ECO:0000256" key="1">
    <source>
        <dbReference type="SAM" id="Phobius"/>
    </source>
</evidence>
<sequence>MAPRFILAKPCVWSLAGRSFPGRTTLAVLFPVLAAPFLFQITTVHKESPFSLNYVKIWRTFSSTMMAWPRERHKSKDSTFAVVFKALQLVMFIAGLISTTAYVYKYQHEVDLQLEDNSTSLPSRASLPCTIHETNGHVHQRLIRLLAPHVCILRSLAVMLRDAVDNERLTQIEIQRFEDDWSNYVTKRRKDK</sequence>
<accession>A0A4C1VDQ5</accession>
<keyword evidence="1" id="KW-0472">Membrane</keyword>
<gene>
    <name evidence="2" type="ORF">EVAR_35691_1</name>
</gene>
<keyword evidence="1" id="KW-0812">Transmembrane</keyword>
<evidence type="ECO:0000313" key="2">
    <source>
        <dbReference type="EMBL" id="GBP37258.1"/>
    </source>
</evidence>
<proteinExistence type="predicted"/>
<comment type="caution">
    <text evidence="2">The sequence shown here is derived from an EMBL/GenBank/DDBJ whole genome shotgun (WGS) entry which is preliminary data.</text>
</comment>
<evidence type="ECO:0000313" key="3">
    <source>
        <dbReference type="Proteomes" id="UP000299102"/>
    </source>
</evidence>
<keyword evidence="3" id="KW-1185">Reference proteome</keyword>
<name>A0A4C1VDQ5_EUMVA</name>
<protein>
    <submittedName>
        <fullName evidence="2">Uncharacterized protein</fullName>
    </submittedName>
</protein>
<organism evidence="2 3">
    <name type="scientific">Eumeta variegata</name>
    <name type="common">Bagworm moth</name>
    <name type="synonym">Eumeta japonica</name>
    <dbReference type="NCBI Taxonomy" id="151549"/>
    <lineage>
        <taxon>Eukaryota</taxon>
        <taxon>Metazoa</taxon>
        <taxon>Ecdysozoa</taxon>
        <taxon>Arthropoda</taxon>
        <taxon>Hexapoda</taxon>
        <taxon>Insecta</taxon>
        <taxon>Pterygota</taxon>
        <taxon>Neoptera</taxon>
        <taxon>Endopterygota</taxon>
        <taxon>Lepidoptera</taxon>
        <taxon>Glossata</taxon>
        <taxon>Ditrysia</taxon>
        <taxon>Tineoidea</taxon>
        <taxon>Psychidae</taxon>
        <taxon>Oiketicinae</taxon>
        <taxon>Eumeta</taxon>
    </lineage>
</organism>
<feature type="transmembrane region" description="Helical" evidence="1">
    <location>
        <begin position="20"/>
        <end position="39"/>
    </location>
</feature>